<comment type="function">
    <text evidence="1 11">May help in the organization of the PsaL subunit.</text>
</comment>
<dbReference type="PANTHER" id="PTHR35775">
    <property type="match status" value="1"/>
</dbReference>
<dbReference type="Pfam" id="PF00796">
    <property type="entry name" value="PSI_8"/>
    <property type="match status" value="1"/>
</dbReference>
<comment type="similarity">
    <text evidence="3 11">Belongs to the PsaI family.</text>
</comment>
<geneLocation type="chloroplast" evidence="12"/>
<dbReference type="HAMAP" id="MF_00431">
    <property type="entry name" value="PSI_PsaI"/>
    <property type="match status" value="1"/>
</dbReference>
<evidence type="ECO:0000256" key="4">
    <source>
        <dbReference type="ARBA" id="ARBA00019929"/>
    </source>
</evidence>
<comment type="subcellular location">
    <subcellularLocation>
        <location evidence="2 11">Plastid</location>
        <location evidence="2 11">Chloroplast thylakoid membrane</location>
        <topology evidence="2 11">Single-pass membrane protein</topology>
    </subcellularLocation>
</comment>
<dbReference type="EMBL" id="KU764518">
    <property type="protein sequence ID" value="AOV84740.1"/>
    <property type="molecule type" value="Genomic_DNA"/>
</dbReference>
<organism evidence="12">
    <name type="scientific">Actinostachys pennula</name>
    <dbReference type="NCBI Taxonomy" id="148577"/>
    <lineage>
        <taxon>Eukaryota</taxon>
        <taxon>Viridiplantae</taxon>
        <taxon>Streptophyta</taxon>
        <taxon>Embryophyta</taxon>
        <taxon>Tracheophyta</taxon>
        <taxon>Polypodiopsida</taxon>
        <taxon>Polypodiidae</taxon>
        <taxon>Schizaeales</taxon>
        <taxon>Schizaeaceae</taxon>
        <taxon>Actinostachys</taxon>
    </lineage>
</organism>
<gene>
    <name evidence="11 12" type="primary">psaI</name>
</gene>
<accession>A0A1S5RUS1</accession>
<evidence type="ECO:0000256" key="3">
    <source>
        <dbReference type="ARBA" id="ARBA00005252"/>
    </source>
</evidence>
<evidence type="ECO:0000313" key="12">
    <source>
        <dbReference type="EMBL" id="AOV84740.1"/>
    </source>
</evidence>
<dbReference type="InterPro" id="IPR001302">
    <property type="entry name" value="PSI_PsaI"/>
</dbReference>
<keyword evidence="9 11" id="KW-0793">Thylakoid</keyword>
<evidence type="ECO:0000256" key="1">
    <source>
        <dbReference type="ARBA" id="ARBA00003541"/>
    </source>
</evidence>
<evidence type="ECO:0000256" key="5">
    <source>
        <dbReference type="ARBA" id="ARBA00022531"/>
    </source>
</evidence>
<feature type="transmembrane region" description="Helical" evidence="11">
    <location>
        <begin position="6"/>
        <end position="30"/>
    </location>
</feature>
<dbReference type="InterPro" id="IPR036357">
    <property type="entry name" value="PSI_PsaI_sf"/>
</dbReference>
<keyword evidence="12" id="KW-0934">Plastid</keyword>
<keyword evidence="5 11" id="KW-0602">Photosynthesis</keyword>
<proteinExistence type="inferred from homology"/>
<keyword evidence="10 11" id="KW-0472">Membrane</keyword>
<reference evidence="12" key="1">
    <citation type="submission" date="2016-02" db="EMBL/GenBank/DDBJ databases">
        <title>Phylogenomics of the Schizaeales.</title>
        <authorList>
            <person name="Labiak P.H."/>
            <person name="Karol K.G."/>
        </authorList>
    </citation>
    <scope>NUCLEOTIDE SEQUENCE</scope>
</reference>
<evidence type="ECO:0000256" key="8">
    <source>
        <dbReference type="ARBA" id="ARBA00022989"/>
    </source>
</evidence>
<evidence type="ECO:0000256" key="11">
    <source>
        <dbReference type="HAMAP-Rule" id="MF_00431"/>
    </source>
</evidence>
<dbReference type="AlphaFoldDB" id="A0A1S5RUS1"/>
<name>A0A1S5RUS1_9MONI</name>
<sequence length="36" mass="3871">MTASYLPSISVPLIGLAFPAIAIVSLFVYIEEDEIS</sequence>
<evidence type="ECO:0000256" key="10">
    <source>
        <dbReference type="ARBA" id="ARBA00023136"/>
    </source>
</evidence>
<protein>
    <recommendedName>
        <fullName evidence="4 11">Photosystem I reaction center subunit VIII</fullName>
        <shortName evidence="11">PSI-I</shortName>
    </recommendedName>
</protein>
<keyword evidence="7 11" id="KW-0603">Photosystem I</keyword>
<keyword evidence="6 11" id="KW-0812">Transmembrane</keyword>
<dbReference type="PANTHER" id="PTHR35775:SF2">
    <property type="entry name" value="PHOTOSYSTEM I REACTION CENTER SUBUNIT VIII"/>
    <property type="match status" value="1"/>
</dbReference>
<dbReference type="GO" id="GO:0009522">
    <property type="term" value="C:photosystem I"/>
    <property type="evidence" value="ECO:0007669"/>
    <property type="project" value="UniProtKB-KW"/>
</dbReference>
<evidence type="ECO:0000256" key="6">
    <source>
        <dbReference type="ARBA" id="ARBA00022692"/>
    </source>
</evidence>
<dbReference type="SUPFAM" id="SSF81540">
    <property type="entry name" value="Subunit VIII of photosystem I reaction centre, PsaI"/>
    <property type="match status" value="1"/>
</dbReference>
<keyword evidence="12" id="KW-0150">Chloroplast</keyword>
<dbReference type="NCBIfam" id="TIGR03052">
    <property type="entry name" value="PS_I_psaI"/>
    <property type="match status" value="1"/>
</dbReference>
<evidence type="ECO:0000256" key="7">
    <source>
        <dbReference type="ARBA" id="ARBA00022836"/>
    </source>
</evidence>
<dbReference type="GO" id="GO:0009535">
    <property type="term" value="C:chloroplast thylakoid membrane"/>
    <property type="evidence" value="ECO:0007669"/>
    <property type="project" value="UniProtKB-SubCell"/>
</dbReference>
<evidence type="ECO:0000256" key="2">
    <source>
        <dbReference type="ARBA" id="ARBA00004581"/>
    </source>
</evidence>
<dbReference type="GO" id="GO:0015979">
    <property type="term" value="P:photosynthesis"/>
    <property type="evidence" value="ECO:0007669"/>
    <property type="project" value="UniProtKB-UniRule"/>
</dbReference>
<keyword evidence="8 11" id="KW-1133">Transmembrane helix</keyword>
<evidence type="ECO:0000256" key="9">
    <source>
        <dbReference type="ARBA" id="ARBA00023078"/>
    </source>
</evidence>